<dbReference type="VEuPathDB" id="VectorBase:ADIR005165"/>
<dbReference type="SUPFAM" id="SSF52799">
    <property type="entry name" value="(Phosphotyrosine protein) phosphatases II"/>
    <property type="match status" value="1"/>
</dbReference>
<feature type="compositionally biased region" description="Low complexity" evidence="1">
    <location>
        <begin position="180"/>
        <end position="191"/>
    </location>
</feature>
<dbReference type="STRING" id="7168.A0A182NC01"/>
<feature type="region of interest" description="Disordered" evidence="1">
    <location>
        <begin position="1"/>
        <end position="22"/>
    </location>
</feature>
<feature type="compositionally biased region" description="Basic residues" evidence="1">
    <location>
        <begin position="770"/>
        <end position="781"/>
    </location>
</feature>
<dbReference type="InterPro" id="IPR039803">
    <property type="entry name" value="MTMR14_PH-GRAM"/>
</dbReference>
<feature type="region of interest" description="Disordered" evidence="1">
    <location>
        <begin position="635"/>
        <end position="792"/>
    </location>
</feature>
<feature type="region of interest" description="Disordered" evidence="1">
    <location>
        <begin position="180"/>
        <end position="223"/>
    </location>
</feature>
<dbReference type="PANTHER" id="PTHR13524:SF2">
    <property type="entry name" value="MYOTUBULARIN-RELATED PROTEIN 14"/>
    <property type="match status" value="1"/>
</dbReference>
<dbReference type="Gene3D" id="3.90.190.10">
    <property type="entry name" value="Protein tyrosine phosphatase superfamily"/>
    <property type="match status" value="1"/>
</dbReference>
<dbReference type="Proteomes" id="UP000075884">
    <property type="component" value="Unassembled WGS sequence"/>
</dbReference>
<feature type="compositionally biased region" description="Polar residues" evidence="1">
    <location>
        <begin position="681"/>
        <end position="706"/>
    </location>
</feature>
<dbReference type="EnsemblMetazoa" id="ADIR005165-RA">
    <property type="protein sequence ID" value="ADIR005165-PA"/>
    <property type="gene ID" value="ADIR005165"/>
</dbReference>
<dbReference type="PROSITE" id="PS00383">
    <property type="entry name" value="TYR_PHOSPHATASE_1"/>
    <property type="match status" value="1"/>
</dbReference>
<reference evidence="3" key="1">
    <citation type="submission" date="2013-03" db="EMBL/GenBank/DDBJ databases">
        <title>The Genome Sequence of Anopheles dirus WRAIR2.</title>
        <authorList>
            <consortium name="The Broad Institute Genomics Platform"/>
            <person name="Neafsey D.E."/>
            <person name="Walton C."/>
            <person name="Walker B."/>
            <person name="Young S.K."/>
            <person name="Zeng Q."/>
            <person name="Gargeya S."/>
            <person name="Fitzgerald M."/>
            <person name="Haas B."/>
            <person name="Abouelleil A."/>
            <person name="Allen A.W."/>
            <person name="Alvarado L."/>
            <person name="Arachchi H.M."/>
            <person name="Berlin A.M."/>
            <person name="Chapman S.B."/>
            <person name="Gainer-Dewar J."/>
            <person name="Goldberg J."/>
            <person name="Griggs A."/>
            <person name="Gujja S."/>
            <person name="Hansen M."/>
            <person name="Howarth C."/>
            <person name="Imamovic A."/>
            <person name="Ireland A."/>
            <person name="Larimer J."/>
            <person name="McCowan C."/>
            <person name="Murphy C."/>
            <person name="Pearson M."/>
            <person name="Poon T.W."/>
            <person name="Priest M."/>
            <person name="Roberts A."/>
            <person name="Saif S."/>
            <person name="Shea T."/>
            <person name="Sisk P."/>
            <person name="Sykes S."/>
            <person name="Wortman J."/>
            <person name="Nusbaum C."/>
            <person name="Birren B."/>
        </authorList>
    </citation>
    <scope>NUCLEOTIDE SEQUENCE [LARGE SCALE GENOMIC DNA]</scope>
    <source>
        <strain evidence="3">WRAIR2</strain>
    </source>
</reference>
<proteinExistence type="predicted"/>
<organism evidence="2 3">
    <name type="scientific">Anopheles dirus</name>
    <dbReference type="NCBI Taxonomy" id="7168"/>
    <lineage>
        <taxon>Eukaryota</taxon>
        <taxon>Metazoa</taxon>
        <taxon>Ecdysozoa</taxon>
        <taxon>Arthropoda</taxon>
        <taxon>Hexapoda</taxon>
        <taxon>Insecta</taxon>
        <taxon>Pterygota</taxon>
        <taxon>Neoptera</taxon>
        <taxon>Endopterygota</taxon>
        <taxon>Diptera</taxon>
        <taxon>Nematocera</taxon>
        <taxon>Culicoidea</taxon>
        <taxon>Culicidae</taxon>
        <taxon>Anophelinae</taxon>
        <taxon>Anopheles</taxon>
    </lineage>
</organism>
<dbReference type="AlphaFoldDB" id="A0A182NC01"/>
<dbReference type="CDD" id="cd13213">
    <property type="entry name" value="PH-GRAM_MTMR14"/>
    <property type="match status" value="1"/>
</dbReference>
<evidence type="ECO:0000313" key="2">
    <source>
        <dbReference type="EnsemblMetazoa" id="ADIR005165-PA"/>
    </source>
</evidence>
<evidence type="ECO:0000313" key="3">
    <source>
        <dbReference type="Proteomes" id="UP000075884"/>
    </source>
</evidence>
<sequence length="871" mass="96137">QRSSQKPEEEAHHPPSPSSSAAAAAPSFIGARVIGFCCVVCHITSPSLPSCFVYALLLPTRRRQCAAARMNCEILPQDIQSLLEYFAKNMYRAKDCENGNDVMHRCNVLLQQDYSVIEISNSTGELSSHYPSTLLIPEYEYKSFSSSVANNTQAPTSGGIGIGPNNGFASISDFLARSGSVSTVSSQQQPQPQAPGPPTSAPAPPPTSTVPSAPPPSMAPGQQTIYETTYDGNKLRDLINKARFARCRARFPLPVILYKGKYICRSATLSGGPEIYGRSGLDYLFYSLDSTATSPTLDEEAYEARETSLPEDTFEEPITNSDWQLFDRVRSQDIKLLRTLNVGTIVDFMVEKKKVKFGMNVTSSEKVDKENRYAEFKIISLPYPGCEFFRDYRDNNYSGEGLVFDWSQAHVDAAIGVPDDTVSGQLQIDWENYKDWDLVKITQNYLKLLLRYLQDSSSGLLIHCISGWDRTPLFVSLLRLSLWADGAIHQSLSAAQILYFTIAYDWLLFGHNLPDRLNKGEVIFFFCFYALKYIAEDEYSILGQRYKSKHSSGSSSIGVIRTDSESMLDGILLDGESRGSSVSLNSTCSCLSGRSSSQHDTQTCISVGGGNGALSTPGSGINVTIGGSSFHHNTDCHHATSGSRPIVVSTGHNPHDDSLNASNGTSPVSVPVASRLRQRQESTSSLSVGSWQMISGTGSLRSTDSASELHHAPQHHPHHHQHHHHQHQQHQQQHQPHQFHHVYSNPYGSNNHGSGIATDTTATTPNANQHLHHHHHHHHHGSGNVPPHLQHLQQSQDSSCCTILDDDCFSSSYSHDFYAMRRERLNQVRTLFYNCYYSTIAFKFKSVPDSALGSLLGNFAEKVGLAHRTSV</sequence>
<dbReference type="InterPro" id="IPR016130">
    <property type="entry name" value="Tyr_Pase_AS"/>
</dbReference>
<dbReference type="InterPro" id="IPR039802">
    <property type="entry name" value="MTMR14"/>
</dbReference>
<feature type="compositionally biased region" description="Basic and acidic residues" evidence="1">
    <location>
        <begin position="1"/>
        <end position="13"/>
    </location>
</feature>
<feature type="compositionally biased region" description="Basic residues" evidence="1">
    <location>
        <begin position="712"/>
        <end position="728"/>
    </location>
</feature>
<keyword evidence="3" id="KW-1185">Reference proteome</keyword>
<dbReference type="PANTHER" id="PTHR13524">
    <property type="entry name" value="MYOTUBULARIN-RELATED"/>
    <property type="match status" value="1"/>
</dbReference>
<dbReference type="GO" id="GO:0004438">
    <property type="term" value="F:phosphatidylinositol-3-phosphate phosphatase activity"/>
    <property type="evidence" value="ECO:0007669"/>
    <property type="project" value="InterPro"/>
</dbReference>
<accession>A0A182NC01</accession>
<dbReference type="InterPro" id="IPR029021">
    <property type="entry name" value="Prot-tyrosine_phosphatase-like"/>
</dbReference>
<feature type="compositionally biased region" description="Polar residues" evidence="1">
    <location>
        <begin position="659"/>
        <end position="668"/>
    </location>
</feature>
<name>A0A182NC01_9DIPT</name>
<reference evidence="2" key="2">
    <citation type="submission" date="2020-05" db="UniProtKB">
        <authorList>
            <consortium name="EnsemblMetazoa"/>
        </authorList>
    </citation>
    <scope>IDENTIFICATION</scope>
    <source>
        <strain evidence="2">WRAIR2</strain>
    </source>
</reference>
<evidence type="ECO:0000256" key="1">
    <source>
        <dbReference type="SAM" id="MobiDB-lite"/>
    </source>
</evidence>
<protein>
    <submittedName>
        <fullName evidence="2">Uncharacterized protein</fullName>
    </submittedName>
</protein>
<feature type="compositionally biased region" description="Pro residues" evidence="1">
    <location>
        <begin position="192"/>
        <end position="218"/>
    </location>
</feature>